<keyword evidence="3" id="KW-1185">Reference proteome</keyword>
<sequence>MEAIGKLKKRPPVARMMTQFQYYRSPLKRKLPAAEFEIESARQKSPPPLQSCPSVSDSKRVSEWSVDEVKAWVMDMFGIELIAKNFEDEEIDGRILLSSTVRTNEAMERLGLTTIGKRGKFLEKTKELAGNSQAKASTFNSTSDSATILHPKTDRLLTQHEKKQLTCENKRIYNTKKKMIAAEINKEWPLVEEVPSFRPHHNEEVQKLNEFVKRLSEGKESSKYTFEECGLGQNAIREIVLMQNEGKKTWK</sequence>
<comment type="caution">
    <text evidence="2">The sequence shown here is derived from an EMBL/GenBank/DDBJ whole genome shotgun (WGS) entry which is preliminary data.</text>
</comment>
<protein>
    <recommendedName>
        <fullName evidence="1">SAM domain-containing protein</fullName>
    </recommendedName>
</protein>
<dbReference type="SMART" id="SM00454">
    <property type="entry name" value="SAM"/>
    <property type="match status" value="1"/>
</dbReference>
<reference evidence="2" key="1">
    <citation type="submission" date="2023-01" db="EMBL/GenBank/DDBJ databases">
        <title>Genome assembly of the deep-sea coral Lophelia pertusa.</title>
        <authorList>
            <person name="Herrera S."/>
            <person name="Cordes E."/>
        </authorList>
    </citation>
    <scope>NUCLEOTIDE SEQUENCE</scope>
    <source>
        <strain evidence="2">USNM1676648</strain>
        <tissue evidence="2">Polyp</tissue>
    </source>
</reference>
<dbReference type="InterPro" id="IPR013761">
    <property type="entry name" value="SAM/pointed_sf"/>
</dbReference>
<evidence type="ECO:0000313" key="3">
    <source>
        <dbReference type="Proteomes" id="UP001163046"/>
    </source>
</evidence>
<name>A0A9X0CWK7_9CNID</name>
<dbReference type="InterPro" id="IPR001660">
    <property type="entry name" value="SAM"/>
</dbReference>
<dbReference type="PROSITE" id="PS50105">
    <property type="entry name" value="SAM_DOMAIN"/>
    <property type="match status" value="1"/>
</dbReference>
<accession>A0A9X0CWK7</accession>
<dbReference type="EMBL" id="MU826416">
    <property type="protein sequence ID" value="KAJ7376079.1"/>
    <property type="molecule type" value="Genomic_DNA"/>
</dbReference>
<dbReference type="AlphaFoldDB" id="A0A9X0CWK7"/>
<feature type="domain" description="SAM" evidence="1">
    <location>
        <begin position="64"/>
        <end position="131"/>
    </location>
</feature>
<dbReference type="SUPFAM" id="SSF47769">
    <property type="entry name" value="SAM/Pointed domain"/>
    <property type="match status" value="1"/>
</dbReference>
<dbReference type="Proteomes" id="UP001163046">
    <property type="component" value="Unassembled WGS sequence"/>
</dbReference>
<dbReference type="OrthoDB" id="5990118at2759"/>
<dbReference type="Gene3D" id="1.10.150.50">
    <property type="entry name" value="Transcription Factor, Ets-1"/>
    <property type="match status" value="1"/>
</dbReference>
<proteinExistence type="predicted"/>
<evidence type="ECO:0000259" key="1">
    <source>
        <dbReference type="PROSITE" id="PS50105"/>
    </source>
</evidence>
<organism evidence="2 3">
    <name type="scientific">Desmophyllum pertusum</name>
    <dbReference type="NCBI Taxonomy" id="174260"/>
    <lineage>
        <taxon>Eukaryota</taxon>
        <taxon>Metazoa</taxon>
        <taxon>Cnidaria</taxon>
        <taxon>Anthozoa</taxon>
        <taxon>Hexacorallia</taxon>
        <taxon>Scleractinia</taxon>
        <taxon>Caryophylliina</taxon>
        <taxon>Caryophylliidae</taxon>
        <taxon>Desmophyllum</taxon>
    </lineage>
</organism>
<gene>
    <name evidence="2" type="ORF">OS493_037085</name>
</gene>
<dbReference type="Pfam" id="PF07647">
    <property type="entry name" value="SAM_2"/>
    <property type="match status" value="1"/>
</dbReference>
<evidence type="ECO:0000313" key="2">
    <source>
        <dbReference type="EMBL" id="KAJ7376079.1"/>
    </source>
</evidence>